<dbReference type="EMBL" id="LUGG01000013">
    <property type="protein sequence ID" value="OBZ70824.1"/>
    <property type="molecule type" value="Genomic_DNA"/>
</dbReference>
<gene>
    <name evidence="1" type="ORF">A0H81_09260</name>
</gene>
<comment type="caution">
    <text evidence="1">The sequence shown here is derived from an EMBL/GenBank/DDBJ whole genome shotgun (WGS) entry which is preliminary data.</text>
</comment>
<accession>A0A1C7M714</accession>
<dbReference type="AlphaFoldDB" id="A0A1C7M714"/>
<protein>
    <submittedName>
        <fullName evidence="1">Uncharacterized protein</fullName>
    </submittedName>
</protein>
<evidence type="ECO:0000313" key="1">
    <source>
        <dbReference type="EMBL" id="OBZ70824.1"/>
    </source>
</evidence>
<name>A0A1C7M714_GRIFR</name>
<organism evidence="1 2">
    <name type="scientific">Grifola frondosa</name>
    <name type="common">Maitake</name>
    <name type="synonym">Polyporus frondosus</name>
    <dbReference type="NCBI Taxonomy" id="5627"/>
    <lineage>
        <taxon>Eukaryota</taxon>
        <taxon>Fungi</taxon>
        <taxon>Dikarya</taxon>
        <taxon>Basidiomycota</taxon>
        <taxon>Agaricomycotina</taxon>
        <taxon>Agaricomycetes</taxon>
        <taxon>Polyporales</taxon>
        <taxon>Grifolaceae</taxon>
        <taxon>Grifola</taxon>
    </lineage>
</organism>
<evidence type="ECO:0000313" key="2">
    <source>
        <dbReference type="Proteomes" id="UP000092993"/>
    </source>
</evidence>
<sequence length="86" mass="9567">MAERVPQITQSKLGCLQAIRRDRDKYKQGESDENPAHIPMTDCAYARGHGRAWDGGGKPQVVKAVILRAEYTALDGRRTVLDERGS</sequence>
<proteinExistence type="predicted"/>
<dbReference type="Proteomes" id="UP000092993">
    <property type="component" value="Unassembled WGS sequence"/>
</dbReference>
<keyword evidence="2" id="KW-1185">Reference proteome</keyword>
<reference evidence="1 2" key="1">
    <citation type="submission" date="2016-03" db="EMBL/GenBank/DDBJ databases">
        <title>Whole genome sequencing of Grifola frondosa 9006-11.</title>
        <authorList>
            <person name="Min B."/>
            <person name="Park H."/>
            <person name="Kim J.-G."/>
            <person name="Cho H."/>
            <person name="Oh Y.-L."/>
            <person name="Kong W.-S."/>
            <person name="Choi I.-G."/>
        </authorList>
    </citation>
    <scope>NUCLEOTIDE SEQUENCE [LARGE SCALE GENOMIC DNA]</scope>
    <source>
        <strain evidence="1 2">9006-11</strain>
    </source>
</reference>